<evidence type="ECO:0000256" key="1">
    <source>
        <dbReference type="SAM" id="Phobius"/>
    </source>
</evidence>
<dbReference type="EMBL" id="RCZG01000019">
    <property type="protein sequence ID" value="TPG28143.1"/>
    <property type="molecule type" value="Genomic_DNA"/>
</dbReference>
<gene>
    <name evidence="2" type="ORF">EAH80_27830</name>
</gene>
<feature type="transmembrane region" description="Helical" evidence="1">
    <location>
        <begin position="67"/>
        <end position="92"/>
    </location>
</feature>
<feature type="transmembrane region" description="Helical" evidence="1">
    <location>
        <begin position="98"/>
        <end position="122"/>
    </location>
</feature>
<evidence type="ECO:0008006" key="4">
    <source>
        <dbReference type="Google" id="ProtNLM"/>
    </source>
</evidence>
<dbReference type="AlphaFoldDB" id="A0A502DRZ5"/>
<keyword evidence="1" id="KW-0472">Membrane</keyword>
<name>A0A502DRZ5_9MYCO</name>
<keyword evidence="3" id="KW-1185">Reference proteome</keyword>
<organism evidence="2 3">
    <name type="scientific">Mycolicibacterium hodleri</name>
    <dbReference type="NCBI Taxonomy" id="49897"/>
    <lineage>
        <taxon>Bacteria</taxon>
        <taxon>Bacillati</taxon>
        <taxon>Actinomycetota</taxon>
        <taxon>Actinomycetes</taxon>
        <taxon>Mycobacteriales</taxon>
        <taxon>Mycobacteriaceae</taxon>
        <taxon>Mycolicibacterium</taxon>
    </lineage>
</organism>
<dbReference type="RefSeq" id="WP_140698770.1">
    <property type="nucleotide sequence ID" value="NZ_RCZG01000019.1"/>
</dbReference>
<evidence type="ECO:0000313" key="3">
    <source>
        <dbReference type="Proteomes" id="UP000320095"/>
    </source>
</evidence>
<reference evidence="2 3" key="1">
    <citation type="journal article" date="2019" name="Environ. Microbiol.">
        <title>Species interactions and distinct microbial communities in high Arctic permafrost affected cryosols are associated with the CH4 and CO2 gas fluxes.</title>
        <authorList>
            <person name="Altshuler I."/>
            <person name="Hamel J."/>
            <person name="Turney S."/>
            <person name="Magnuson E."/>
            <person name="Levesque R."/>
            <person name="Greer C."/>
            <person name="Whyte L.G."/>
        </authorList>
    </citation>
    <scope>NUCLEOTIDE SEQUENCE [LARGE SCALE GENOMIC DNA]</scope>
    <source>
        <strain evidence="2 3">S5.20</strain>
    </source>
</reference>
<dbReference type="Proteomes" id="UP000320095">
    <property type="component" value="Unassembled WGS sequence"/>
</dbReference>
<comment type="caution">
    <text evidence="2">The sequence shown here is derived from an EMBL/GenBank/DDBJ whole genome shotgun (WGS) entry which is preliminary data.</text>
</comment>
<feature type="transmembrane region" description="Helical" evidence="1">
    <location>
        <begin position="12"/>
        <end position="30"/>
    </location>
</feature>
<evidence type="ECO:0000313" key="2">
    <source>
        <dbReference type="EMBL" id="TPG28143.1"/>
    </source>
</evidence>
<sequence length="140" mass="14700">MRIAATELSTRVGISASLAISGIVHAYLYVDSYRYVPMIGASFLLQASVSCALGVLILVGGPGWLRVVAAALAVGALVGFGLSRTVGVFGFIEIGWDPAPYAAVSVIAEIVTLVLCAVWWIAARRERLAQRSPVLSTLPV</sequence>
<accession>A0A502DRZ5</accession>
<keyword evidence="1" id="KW-1133">Transmembrane helix</keyword>
<proteinExistence type="predicted"/>
<feature type="transmembrane region" description="Helical" evidence="1">
    <location>
        <begin position="36"/>
        <end position="60"/>
    </location>
</feature>
<keyword evidence="1" id="KW-0812">Transmembrane</keyword>
<dbReference type="OrthoDB" id="3218431at2"/>
<protein>
    <recommendedName>
        <fullName evidence="4">DUF4345 domain-containing protein</fullName>
    </recommendedName>
</protein>